<sequence>MSEEDSREKIHKMMENIYTPCITEYIASEYPALLTKTNIKGDTSLHIAVRGNQSGIIKTIVHNYTKQSGDKKLLEIQNALGTTALHEAVIINGHLLNTEDALFLLDGHPEVAHCLNNGNKSPLYLAVQNGSRKLVEAMLKKAMLPGKGKSLPDCTGVSPIHAAILESRRTSRTVDLHITIRYAGTDSASWRIYLRDEEGNTPLHCAASNGDFSAVVELLKYSGSVTLDSGNTSELGIYKFGRITLERNNNGQLPVHIACHRGHVEIVNLLLKWWPGPEKMLNKQGQSILHVAAESGKENVVNYILSDARLKDSLVAETDNNGNTPLHLAAKGLHARILFSLTRHHRKTNYVKLRNNEGYTARDFVSVNDSGPMLRKIVSTVILYSAGASHSRKGKIGRRPPKEAPSVDLIKSRMETLMLIAILVAGALMVQMNRIQRKEARQLWSTEECFRLSQFATP</sequence>
<protein>
    <submittedName>
        <fullName evidence="1">Uncharacterized protein</fullName>
    </submittedName>
</protein>
<evidence type="ECO:0000313" key="2">
    <source>
        <dbReference type="Proteomes" id="UP000828941"/>
    </source>
</evidence>
<reference evidence="1 2" key="1">
    <citation type="journal article" date="2022" name="DNA Res.">
        <title>Chromosomal-level genome assembly of the orchid tree Bauhinia variegata (Leguminosae; Cercidoideae) supports the allotetraploid origin hypothesis of Bauhinia.</title>
        <authorList>
            <person name="Zhong Y."/>
            <person name="Chen Y."/>
            <person name="Zheng D."/>
            <person name="Pang J."/>
            <person name="Liu Y."/>
            <person name="Luo S."/>
            <person name="Meng S."/>
            <person name="Qian L."/>
            <person name="Wei D."/>
            <person name="Dai S."/>
            <person name="Zhou R."/>
        </authorList>
    </citation>
    <scope>NUCLEOTIDE SEQUENCE [LARGE SCALE GENOMIC DNA]</scope>
    <source>
        <strain evidence="1">BV-YZ2020</strain>
    </source>
</reference>
<proteinExistence type="predicted"/>
<keyword evidence="2" id="KW-1185">Reference proteome</keyword>
<accession>A0ACB9MK76</accession>
<name>A0ACB9MK76_BAUVA</name>
<dbReference type="EMBL" id="CM039434">
    <property type="protein sequence ID" value="KAI4324255.1"/>
    <property type="molecule type" value="Genomic_DNA"/>
</dbReference>
<dbReference type="Proteomes" id="UP000828941">
    <property type="component" value="Chromosome 9"/>
</dbReference>
<organism evidence="1 2">
    <name type="scientific">Bauhinia variegata</name>
    <name type="common">Purple orchid tree</name>
    <name type="synonym">Phanera variegata</name>
    <dbReference type="NCBI Taxonomy" id="167791"/>
    <lineage>
        <taxon>Eukaryota</taxon>
        <taxon>Viridiplantae</taxon>
        <taxon>Streptophyta</taxon>
        <taxon>Embryophyta</taxon>
        <taxon>Tracheophyta</taxon>
        <taxon>Spermatophyta</taxon>
        <taxon>Magnoliopsida</taxon>
        <taxon>eudicotyledons</taxon>
        <taxon>Gunneridae</taxon>
        <taxon>Pentapetalae</taxon>
        <taxon>rosids</taxon>
        <taxon>fabids</taxon>
        <taxon>Fabales</taxon>
        <taxon>Fabaceae</taxon>
        <taxon>Cercidoideae</taxon>
        <taxon>Cercideae</taxon>
        <taxon>Bauhiniinae</taxon>
        <taxon>Bauhinia</taxon>
    </lineage>
</organism>
<evidence type="ECO:0000313" key="1">
    <source>
        <dbReference type="EMBL" id="KAI4324255.1"/>
    </source>
</evidence>
<gene>
    <name evidence="1" type="ORF">L6164_023809</name>
</gene>
<comment type="caution">
    <text evidence="1">The sequence shown here is derived from an EMBL/GenBank/DDBJ whole genome shotgun (WGS) entry which is preliminary data.</text>
</comment>